<feature type="transmembrane region" description="Helical" evidence="14">
    <location>
        <begin position="233"/>
        <end position="260"/>
    </location>
</feature>
<dbReference type="Pfam" id="PF03706">
    <property type="entry name" value="LPG_synthase_TM"/>
    <property type="match status" value="1"/>
</dbReference>
<feature type="transmembrane region" description="Helical" evidence="14">
    <location>
        <begin position="53"/>
        <end position="73"/>
    </location>
</feature>
<sequence>MNLLKKKQITSIFKVLFGVIILILLILGIRGFMGDFNLRLLEKSIHDMSDLSFVAIIILGLIAFAPMCLYDFLIKRKMNFNLSIIKILKYSWIVNAVTIVAGLGDAAGISLRTYFYKDENENKKLLLTEITKISLLNPSGLSILSVVYLIFYFRGNDLFSLGNICAILLTLYIPGILAYIAYKSKKENSVVEGKHIFGIVIASFLDWAFSIGLFYSIVVILGVKVSFAAFFPVFVIAMILGMVSMLPGAIGAFDLSMLIGLTSLGLPKELCLLSVFLYRLVYYIIPLAIAALLFLHELWFNRDKRVKNIISLVFSKLSFLGLKILVFLSGVSLLISTAVPNIVFKIKEIRFLSASTEMHFSKFLVIVVGFILIVLATLIKTRAKSIYYLTLIILLIGTIFTVLKSFNYIAAGYLLIVFIIILLSKKEFYRKSFIISSEDIVLNAGLLLLFWVIYLIGIYMNYPFKIYKLPFIFKRLNLMYRDLISYSTIGLIVGILFLVIMYVLGKNMNKIRHMRLDECEEEVKEFLSKYNGTSLTHLIYLNDKYIYLSKKYDGMIQYAVSSNKLFVLGNPLGDMNTIKEFIEEFYDFADMYGYIPIFFEVSASMFEILHEFGYEFMKLGEAAIVNLDDFTIAGQKMQKVRTCCNKINKLGYTFEVIEENISHEVLMEVKEVSDIWLNGRKEKGFSMGFFNEEYIKRGPIGLVRDNEGILKAFVTIMPTYGENKKLCSDLMRFSKNNPRGVMDYMFVKVMEWGKENGYKYFDFGSAPLSNVGTYKYSFLSEKIAFQLYMYGKGIYSFEGLRNFKGKYAHTWEPKFLAYKNRLSLPITTIQANLIVSNSEEVK</sequence>
<protein>
    <recommendedName>
        <fullName evidence="4 14">Phosphatidylglycerol lysyltransferase</fullName>
        <ecNumber evidence="3 14">2.3.2.3</ecNumber>
    </recommendedName>
    <alternativeName>
        <fullName evidence="12 14">Lysylphosphatidylglycerol synthase</fullName>
    </alternativeName>
</protein>
<feature type="domain" description="Phosphatidylglycerol lysyltransferase C-terminal" evidence="15">
    <location>
        <begin position="526"/>
        <end position="818"/>
    </location>
</feature>
<organism evidence="16 17">
    <name type="scientific">Clostridium thermobutyricum DSM 4928</name>
    <dbReference type="NCBI Taxonomy" id="1121339"/>
    <lineage>
        <taxon>Bacteria</taxon>
        <taxon>Bacillati</taxon>
        <taxon>Bacillota</taxon>
        <taxon>Clostridia</taxon>
        <taxon>Eubacteriales</taxon>
        <taxon>Clostridiaceae</taxon>
        <taxon>Clostridium</taxon>
    </lineage>
</organism>
<dbReference type="InterPro" id="IPR022791">
    <property type="entry name" value="L-PG_synthase/AglD"/>
</dbReference>
<dbReference type="GO" id="GO:0005886">
    <property type="term" value="C:plasma membrane"/>
    <property type="evidence" value="ECO:0007669"/>
    <property type="project" value="UniProtKB-SubCell"/>
</dbReference>
<dbReference type="InterPro" id="IPR024320">
    <property type="entry name" value="LPG_synthase_C"/>
</dbReference>
<evidence type="ECO:0000256" key="13">
    <source>
        <dbReference type="ARBA" id="ARBA00047540"/>
    </source>
</evidence>
<accession>A0A1V4SU91</accession>
<evidence type="ECO:0000256" key="3">
    <source>
        <dbReference type="ARBA" id="ARBA00012014"/>
    </source>
</evidence>
<dbReference type="InterPro" id="IPR051211">
    <property type="entry name" value="PG_lysyltransferase"/>
</dbReference>
<gene>
    <name evidence="14 16" type="primary">mprF</name>
    <name evidence="16" type="ORF">CLTHE_20200</name>
</gene>
<evidence type="ECO:0000313" key="16">
    <source>
        <dbReference type="EMBL" id="OPX47457.1"/>
    </source>
</evidence>
<feature type="transmembrane region" description="Helical" evidence="14">
    <location>
        <begin position="160"/>
        <end position="181"/>
    </location>
</feature>
<dbReference type="Proteomes" id="UP000191448">
    <property type="component" value="Unassembled WGS sequence"/>
</dbReference>
<dbReference type="NCBIfam" id="NF033480">
    <property type="entry name" value="bifunc_MprF"/>
    <property type="match status" value="1"/>
</dbReference>
<feature type="transmembrane region" description="Helical" evidence="14">
    <location>
        <begin position="12"/>
        <end position="33"/>
    </location>
</feature>
<feature type="transmembrane region" description="Helical" evidence="14">
    <location>
        <begin position="484"/>
        <end position="505"/>
    </location>
</feature>
<dbReference type="PANTHER" id="PTHR34697">
    <property type="entry name" value="PHOSPHATIDYLGLYCEROL LYSYLTRANSFERASE"/>
    <property type="match status" value="1"/>
</dbReference>
<evidence type="ECO:0000256" key="5">
    <source>
        <dbReference type="ARBA" id="ARBA00022475"/>
    </source>
</evidence>
<dbReference type="EC" id="2.3.2.3" evidence="3 14"/>
<proteinExistence type="inferred from homology"/>
<keyword evidence="16" id="KW-0012">Acyltransferase</keyword>
<keyword evidence="11 14" id="KW-0046">Antibiotic resistance</keyword>
<feature type="transmembrane region" description="Helical" evidence="14">
    <location>
        <begin position="440"/>
        <end position="464"/>
    </location>
</feature>
<dbReference type="GO" id="GO:0050071">
    <property type="term" value="F:phosphatidylglycerol lysyltransferase activity"/>
    <property type="evidence" value="ECO:0007669"/>
    <property type="project" value="UniProtKB-EC"/>
</dbReference>
<comment type="catalytic activity">
    <reaction evidence="13 14">
        <text>L-lysyl-tRNA(Lys) + a 1,2-diacyl-sn-glycero-3-phospho-(1'-sn-glycerol) = a 1,2-diacyl-sn-glycero-3-phospho-1'-(3'-O-L-lysyl)-sn-glycerol + tRNA(Lys)</text>
        <dbReference type="Rhea" id="RHEA:10668"/>
        <dbReference type="Rhea" id="RHEA-COMP:9696"/>
        <dbReference type="Rhea" id="RHEA-COMP:9697"/>
        <dbReference type="ChEBI" id="CHEBI:64716"/>
        <dbReference type="ChEBI" id="CHEBI:75792"/>
        <dbReference type="ChEBI" id="CHEBI:78442"/>
        <dbReference type="ChEBI" id="CHEBI:78529"/>
        <dbReference type="EC" id="2.3.2.3"/>
    </reaction>
</comment>
<dbReference type="OrthoDB" id="145485at2"/>
<comment type="similarity">
    <text evidence="2 14">Belongs to the LPG synthase family.</text>
</comment>
<evidence type="ECO:0000256" key="7">
    <source>
        <dbReference type="ARBA" id="ARBA00022692"/>
    </source>
</evidence>
<evidence type="ECO:0000256" key="4">
    <source>
        <dbReference type="ARBA" id="ARBA00021546"/>
    </source>
</evidence>
<dbReference type="Pfam" id="PF09924">
    <property type="entry name" value="LPG_synthase_C"/>
    <property type="match status" value="1"/>
</dbReference>
<dbReference type="GO" id="GO:0055091">
    <property type="term" value="P:phospholipid homeostasis"/>
    <property type="evidence" value="ECO:0007669"/>
    <property type="project" value="TreeGrafter"/>
</dbReference>
<dbReference type="AlphaFoldDB" id="A0A1V4SU91"/>
<feature type="transmembrane region" description="Helical" evidence="14">
    <location>
        <begin position="135"/>
        <end position="153"/>
    </location>
</feature>
<keyword evidence="8 14" id="KW-1133">Transmembrane helix</keyword>
<evidence type="ECO:0000256" key="11">
    <source>
        <dbReference type="ARBA" id="ARBA00023251"/>
    </source>
</evidence>
<evidence type="ECO:0000256" key="6">
    <source>
        <dbReference type="ARBA" id="ARBA00022679"/>
    </source>
</evidence>
<feature type="transmembrane region" description="Helical" evidence="14">
    <location>
        <begin position="409"/>
        <end position="428"/>
    </location>
</feature>
<comment type="subcellular location">
    <subcellularLocation>
        <location evidence="1 14">Cell membrane</location>
        <topology evidence="1 14">Multi-pass membrane protein</topology>
    </subcellularLocation>
</comment>
<evidence type="ECO:0000256" key="14">
    <source>
        <dbReference type="RuleBase" id="RU363042"/>
    </source>
</evidence>
<keyword evidence="5" id="KW-1003">Cell membrane</keyword>
<name>A0A1V4SU91_9CLOT</name>
<evidence type="ECO:0000256" key="10">
    <source>
        <dbReference type="ARBA" id="ARBA00023136"/>
    </source>
</evidence>
<reference evidence="16 17" key="1">
    <citation type="submission" date="2016-02" db="EMBL/GenBank/DDBJ databases">
        <title>Genome sequence of Clostridium thermobutyricum DSM 4928.</title>
        <authorList>
            <person name="Poehlein A."/>
            <person name="Daniel R."/>
        </authorList>
    </citation>
    <scope>NUCLEOTIDE SEQUENCE [LARGE SCALE GENOMIC DNA]</scope>
    <source>
        <strain evidence="16 17">DSM 4928</strain>
    </source>
</reference>
<dbReference type="RefSeq" id="WP_158082711.1">
    <property type="nucleotide sequence ID" value="NZ_LTAY01000048.1"/>
</dbReference>
<keyword evidence="9 14" id="KW-0443">Lipid metabolism</keyword>
<keyword evidence="7 14" id="KW-0812">Transmembrane</keyword>
<comment type="function">
    <text evidence="14">Catalyzes the transfer of a lysyl group from L-lysyl-tRNA(Lys) to membrane-bound phosphatidylglycerol (PG), which produces lysylphosphatidylglycerol (LPG), a major component of the bacterial membrane with a positive net charge. LPG synthesis contributes to bacterial virulence as it is involved in the resistance mechanism against cationic antimicrobial peptides (CAMP) produces by the host's immune system (defensins, cathelicidins) and by the competing microorganisms.</text>
</comment>
<dbReference type="EMBL" id="LTAY01000048">
    <property type="protein sequence ID" value="OPX47457.1"/>
    <property type="molecule type" value="Genomic_DNA"/>
</dbReference>
<evidence type="ECO:0000313" key="17">
    <source>
        <dbReference type="Proteomes" id="UP000191448"/>
    </source>
</evidence>
<evidence type="ECO:0000256" key="8">
    <source>
        <dbReference type="ARBA" id="ARBA00022989"/>
    </source>
</evidence>
<evidence type="ECO:0000256" key="9">
    <source>
        <dbReference type="ARBA" id="ARBA00023098"/>
    </source>
</evidence>
<evidence type="ECO:0000256" key="2">
    <source>
        <dbReference type="ARBA" id="ARBA00008627"/>
    </source>
</evidence>
<keyword evidence="10 14" id="KW-0472">Membrane</keyword>
<evidence type="ECO:0000256" key="12">
    <source>
        <dbReference type="ARBA" id="ARBA00031899"/>
    </source>
</evidence>
<feature type="transmembrane region" description="Helical" evidence="14">
    <location>
        <begin position="196"/>
        <end position="221"/>
    </location>
</feature>
<dbReference type="GO" id="GO:0046677">
    <property type="term" value="P:response to antibiotic"/>
    <property type="evidence" value="ECO:0007669"/>
    <property type="project" value="UniProtKB-KW"/>
</dbReference>
<dbReference type="GO" id="GO:0006629">
    <property type="term" value="P:lipid metabolic process"/>
    <property type="evidence" value="ECO:0007669"/>
    <property type="project" value="UniProtKB-KW"/>
</dbReference>
<dbReference type="PANTHER" id="PTHR34697:SF2">
    <property type="entry name" value="PHOSPHATIDYLGLYCEROL LYSYLTRANSFERASE"/>
    <property type="match status" value="1"/>
</dbReference>
<comment type="caution">
    <text evidence="16">The sequence shown here is derived from an EMBL/GenBank/DDBJ whole genome shotgun (WGS) entry which is preliminary data.</text>
</comment>
<evidence type="ECO:0000259" key="15">
    <source>
        <dbReference type="Pfam" id="PF09924"/>
    </source>
</evidence>
<dbReference type="InterPro" id="IPR016181">
    <property type="entry name" value="Acyl_CoA_acyltransferase"/>
</dbReference>
<dbReference type="SUPFAM" id="SSF55729">
    <property type="entry name" value="Acyl-CoA N-acyltransferases (Nat)"/>
    <property type="match status" value="1"/>
</dbReference>
<feature type="transmembrane region" description="Helical" evidence="14">
    <location>
        <begin position="320"/>
        <end position="339"/>
    </location>
</feature>
<feature type="transmembrane region" description="Helical" evidence="14">
    <location>
        <begin position="386"/>
        <end position="403"/>
    </location>
</feature>
<feature type="transmembrane region" description="Helical" evidence="14">
    <location>
        <begin position="359"/>
        <end position="379"/>
    </location>
</feature>
<keyword evidence="6 14" id="KW-0808">Transferase</keyword>
<feature type="transmembrane region" description="Helical" evidence="14">
    <location>
        <begin position="280"/>
        <end position="300"/>
    </location>
</feature>
<feature type="transmembrane region" description="Helical" evidence="14">
    <location>
        <begin position="93"/>
        <end position="115"/>
    </location>
</feature>
<evidence type="ECO:0000256" key="1">
    <source>
        <dbReference type="ARBA" id="ARBA00004651"/>
    </source>
</evidence>